<dbReference type="Proteomes" id="UP000294530">
    <property type="component" value="Unassembled WGS sequence"/>
</dbReference>
<comment type="caution">
    <text evidence="2">The sequence shown here is derived from an EMBL/GenBank/DDBJ whole genome shotgun (WGS) entry which is preliminary data.</text>
</comment>
<evidence type="ECO:0000256" key="1">
    <source>
        <dbReference type="SAM" id="MobiDB-lite"/>
    </source>
</evidence>
<evidence type="ECO:0000313" key="2">
    <source>
        <dbReference type="EMBL" id="TDH66450.1"/>
    </source>
</evidence>
<accession>A0A976IC31</accession>
<protein>
    <submittedName>
        <fullName evidence="2">Uncharacterized protein</fullName>
    </submittedName>
</protein>
<feature type="region of interest" description="Disordered" evidence="1">
    <location>
        <begin position="33"/>
        <end position="61"/>
    </location>
</feature>
<dbReference type="EMBL" id="SHOA02000017">
    <property type="protein sequence ID" value="TDH66450.1"/>
    <property type="molecule type" value="Genomic_DNA"/>
</dbReference>
<dbReference type="AlphaFoldDB" id="A0A976IC31"/>
<keyword evidence="3" id="KW-1185">Reference proteome</keyword>
<dbReference type="RefSeq" id="XP_067815949.1">
    <property type="nucleotide sequence ID" value="XM_067965808.1"/>
</dbReference>
<name>A0A976IC31_BRELC</name>
<sequence>MLRAPRCCELIASAPLSHVLTSRDGVFIERSSKPSVLHRSSGTTRLRETSQPHRRYKSADSGAVVNPPTCLCPGWVI</sequence>
<dbReference type="KEGG" id="blac:94351479"/>
<organism evidence="2 3">
    <name type="scientific">Bremia lactucae</name>
    <name type="common">Lettuce downy mildew</name>
    <dbReference type="NCBI Taxonomy" id="4779"/>
    <lineage>
        <taxon>Eukaryota</taxon>
        <taxon>Sar</taxon>
        <taxon>Stramenopiles</taxon>
        <taxon>Oomycota</taxon>
        <taxon>Peronosporomycetes</taxon>
        <taxon>Peronosporales</taxon>
        <taxon>Peronosporaceae</taxon>
        <taxon>Bremia</taxon>
    </lineage>
</organism>
<evidence type="ECO:0000313" key="3">
    <source>
        <dbReference type="Proteomes" id="UP000294530"/>
    </source>
</evidence>
<reference evidence="2 3" key="1">
    <citation type="journal article" date="2021" name="Genome Biol.">
        <title>AFLAP: assembly-free linkage analysis pipeline using k-mers from genome sequencing data.</title>
        <authorList>
            <person name="Fletcher K."/>
            <person name="Zhang L."/>
            <person name="Gil J."/>
            <person name="Han R."/>
            <person name="Cavanaugh K."/>
            <person name="Michelmore R."/>
        </authorList>
    </citation>
    <scope>NUCLEOTIDE SEQUENCE [LARGE SCALE GENOMIC DNA]</scope>
    <source>
        <strain evidence="2 3">SF5</strain>
    </source>
</reference>
<proteinExistence type="predicted"/>
<gene>
    <name evidence="2" type="ORF">CCR75_007750</name>
</gene>
<dbReference type="GeneID" id="94351479"/>